<evidence type="ECO:0000313" key="2">
    <source>
        <dbReference type="Proteomes" id="UP000236327"/>
    </source>
</evidence>
<dbReference type="Proteomes" id="UP000236327">
    <property type="component" value="Unassembled WGS sequence"/>
</dbReference>
<proteinExistence type="predicted"/>
<evidence type="ECO:0000313" key="1">
    <source>
        <dbReference type="EMBL" id="PNU05831.1"/>
    </source>
</evidence>
<organism evidence="1 2">
    <name type="scientific">Novosphingobium guangzhouense</name>
    <dbReference type="NCBI Taxonomy" id="1850347"/>
    <lineage>
        <taxon>Bacteria</taxon>
        <taxon>Pseudomonadati</taxon>
        <taxon>Pseudomonadota</taxon>
        <taxon>Alphaproteobacteria</taxon>
        <taxon>Sphingomonadales</taxon>
        <taxon>Sphingomonadaceae</taxon>
        <taxon>Novosphingobium</taxon>
    </lineage>
</organism>
<dbReference type="OrthoDB" id="9256217at2"/>
<protein>
    <submittedName>
        <fullName evidence="1">Uncharacterized protein</fullName>
    </submittedName>
</protein>
<name>A0A2K2G485_9SPHN</name>
<dbReference type="EMBL" id="LYMM01000022">
    <property type="protein sequence ID" value="PNU05831.1"/>
    <property type="molecule type" value="Genomic_DNA"/>
</dbReference>
<gene>
    <name evidence="1" type="ORF">A8V01_14800</name>
</gene>
<comment type="caution">
    <text evidence="1">The sequence shown here is derived from an EMBL/GenBank/DDBJ whole genome shotgun (WGS) entry which is preliminary data.</text>
</comment>
<dbReference type="RefSeq" id="WP_103095037.1">
    <property type="nucleotide sequence ID" value="NZ_LYMM01000022.1"/>
</dbReference>
<keyword evidence="2" id="KW-1185">Reference proteome</keyword>
<reference evidence="1 2" key="1">
    <citation type="submission" date="2016-05" db="EMBL/GenBank/DDBJ databases">
        <title>Complete genome sequence of Novosphingobium guangzhouense SA925(T).</title>
        <authorList>
            <person name="Sha S."/>
        </authorList>
    </citation>
    <scope>NUCLEOTIDE SEQUENCE [LARGE SCALE GENOMIC DNA]</scope>
    <source>
        <strain evidence="1 2">SA925</strain>
    </source>
</reference>
<dbReference type="AlphaFoldDB" id="A0A2K2G485"/>
<accession>A0A2K2G485</accession>
<sequence>MVAPLGLLFRAQNIRAIDRARAALKPGDRIAFTSCPGTARTATFTGWSGNWACSKSRNDISPRCIFRLNGAPVSFVDPPWEDFDPNTGRPYGDHGTATQALEWALDVYSDPGEAIDFLRAWRTGGAWEEWPEFYEWLEPYPSERARRADGRLAAADLRRHDDAPAF</sequence>